<dbReference type="SUPFAM" id="SSF102546">
    <property type="entry name" value="RbsD-like"/>
    <property type="match status" value="1"/>
</dbReference>
<name>A0A3L8P3W0_9ACTN</name>
<dbReference type="Gene3D" id="3.40.1650.10">
    <property type="entry name" value="RbsD-like domain"/>
    <property type="match status" value="1"/>
</dbReference>
<dbReference type="Proteomes" id="UP000281708">
    <property type="component" value="Unassembled WGS sequence"/>
</dbReference>
<organism evidence="7 8">
    <name type="scientific">Nocardioides mangrovicus</name>
    <dbReference type="NCBI Taxonomy" id="2478913"/>
    <lineage>
        <taxon>Bacteria</taxon>
        <taxon>Bacillati</taxon>
        <taxon>Actinomycetota</taxon>
        <taxon>Actinomycetes</taxon>
        <taxon>Propionibacteriales</taxon>
        <taxon>Nocardioidaceae</taxon>
        <taxon>Nocardioides</taxon>
    </lineage>
</organism>
<evidence type="ECO:0000256" key="4">
    <source>
        <dbReference type="ARBA" id="ARBA00023235"/>
    </source>
</evidence>
<dbReference type="InterPro" id="IPR023750">
    <property type="entry name" value="RbsD-like_sf"/>
</dbReference>
<dbReference type="EMBL" id="RDBE01000006">
    <property type="protein sequence ID" value="RLV49955.1"/>
    <property type="molecule type" value="Genomic_DNA"/>
</dbReference>
<proteinExistence type="inferred from homology"/>
<evidence type="ECO:0000256" key="3">
    <source>
        <dbReference type="ARBA" id="ARBA00022490"/>
    </source>
</evidence>
<evidence type="ECO:0000313" key="7">
    <source>
        <dbReference type="EMBL" id="RLV49955.1"/>
    </source>
</evidence>
<keyword evidence="3 6" id="KW-0963">Cytoplasm</keyword>
<dbReference type="PANTHER" id="PTHR37831:SF1">
    <property type="entry name" value="D-RIBOSE PYRANASE"/>
    <property type="match status" value="1"/>
</dbReference>
<dbReference type="GO" id="GO:0048029">
    <property type="term" value="F:monosaccharide binding"/>
    <property type="evidence" value="ECO:0007669"/>
    <property type="project" value="InterPro"/>
</dbReference>
<reference evidence="7 8" key="1">
    <citation type="submission" date="2018-10" db="EMBL/GenBank/DDBJ databases">
        <title>Marmoricola sp. 4Q3S-7 whole genome shotgun sequence.</title>
        <authorList>
            <person name="Li F."/>
        </authorList>
    </citation>
    <scope>NUCLEOTIDE SEQUENCE [LARGE SCALE GENOMIC DNA]</scope>
    <source>
        <strain evidence="7 8">4Q3S-7</strain>
    </source>
</reference>
<comment type="subunit">
    <text evidence="6">Homodecamer.</text>
</comment>
<comment type="caution">
    <text evidence="7">The sequence shown here is derived from an EMBL/GenBank/DDBJ whole genome shotgun (WGS) entry which is preliminary data.</text>
</comment>
<keyword evidence="8" id="KW-1185">Reference proteome</keyword>
<feature type="binding site" evidence="6">
    <location>
        <position position="101"/>
    </location>
    <ligand>
        <name>substrate</name>
    </ligand>
</feature>
<comment type="function">
    <text evidence="6">Catalyzes the interconversion of beta-pyran and beta-furan forms of D-ribose.</text>
</comment>
<accession>A0A3L8P3W0</accession>
<keyword evidence="5 6" id="KW-0119">Carbohydrate metabolism</keyword>
<evidence type="ECO:0000256" key="2">
    <source>
        <dbReference type="ARBA" id="ARBA00012862"/>
    </source>
</evidence>
<evidence type="ECO:0000256" key="5">
    <source>
        <dbReference type="ARBA" id="ARBA00023277"/>
    </source>
</evidence>
<gene>
    <name evidence="6" type="primary">rbsD</name>
    <name evidence="7" type="ORF">D9V37_08765</name>
</gene>
<comment type="subcellular location">
    <subcellularLocation>
        <location evidence="6">Cytoplasm</location>
    </subcellularLocation>
</comment>
<evidence type="ECO:0000256" key="6">
    <source>
        <dbReference type="HAMAP-Rule" id="MF_01661"/>
    </source>
</evidence>
<dbReference type="RefSeq" id="WP_121805719.1">
    <property type="nucleotide sequence ID" value="NZ_RDBE01000006.1"/>
</dbReference>
<dbReference type="GO" id="GO:0016872">
    <property type="term" value="F:intramolecular lyase activity"/>
    <property type="evidence" value="ECO:0007669"/>
    <property type="project" value="UniProtKB-UniRule"/>
</dbReference>
<feature type="binding site" evidence="6">
    <location>
        <position position="29"/>
    </location>
    <ligand>
        <name>substrate</name>
    </ligand>
</feature>
<dbReference type="Pfam" id="PF05025">
    <property type="entry name" value="RbsD_FucU"/>
    <property type="match status" value="1"/>
</dbReference>
<evidence type="ECO:0000313" key="8">
    <source>
        <dbReference type="Proteomes" id="UP000281708"/>
    </source>
</evidence>
<dbReference type="GO" id="GO:0019303">
    <property type="term" value="P:D-ribose catabolic process"/>
    <property type="evidence" value="ECO:0007669"/>
    <property type="project" value="UniProtKB-UniRule"/>
</dbReference>
<dbReference type="GO" id="GO:0062193">
    <property type="term" value="F:D-ribose pyranase activity"/>
    <property type="evidence" value="ECO:0007669"/>
    <property type="project" value="UniProtKB-EC"/>
</dbReference>
<dbReference type="EC" id="5.4.99.62" evidence="2 6"/>
<evidence type="ECO:0000256" key="1">
    <source>
        <dbReference type="ARBA" id="ARBA00000223"/>
    </source>
</evidence>
<dbReference type="UniPathway" id="UPA00916">
    <property type="reaction ID" value="UER00888"/>
</dbReference>
<dbReference type="AlphaFoldDB" id="A0A3L8P3W0"/>
<feature type="active site" description="Proton donor" evidence="6">
    <location>
        <position position="21"/>
    </location>
</feature>
<dbReference type="OrthoDB" id="9805009at2"/>
<comment type="similarity">
    <text evidence="6">Belongs to the RbsD / FucU family. RbsD subfamily.</text>
</comment>
<keyword evidence="4 6" id="KW-0413">Isomerase</keyword>
<protein>
    <recommendedName>
        <fullName evidence="2 6">D-ribose pyranase</fullName>
        <ecNumber evidence="2 6">5.4.99.62</ecNumber>
    </recommendedName>
</protein>
<sequence length="134" mass="14267">MRRNGGTLNGQLSRVISELGHTDLLVVTDGGLPIPAGVERVDLALREGVPAFLDVLDTVLAEVEIEGALMSEDVRGASPAMHEEILRRLTERGVTPQYVPHVEFKAATAGARAAVRSGEFTAFANVLLTCGVVY</sequence>
<dbReference type="GO" id="GO:0005829">
    <property type="term" value="C:cytosol"/>
    <property type="evidence" value="ECO:0007669"/>
    <property type="project" value="TreeGrafter"/>
</dbReference>
<comment type="catalytic activity">
    <reaction evidence="1 6">
        <text>beta-D-ribopyranose = beta-D-ribofuranose</text>
        <dbReference type="Rhea" id="RHEA:25432"/>
        <dbReference type="ChEBI" id="CHEBI:27476"/>
        <dbReference type="ChEBI" id="CHEBI:47002"/>
        <dbReference type="EC" id="5.4.99.62"/>
    </reaction>
</comment>
<dbReference type="NCBIfam" id="NF008761">
    <property type="entry name" value="PRK11797.1"/>
    <property type="match status" value="1"/>
</dbReference>
<dbReference type="InterPro" id="IPR007721">
    <property type="entry name" value="RbsD_FucU"/>
</dbReference>
<dbReference type="PANTHER" id="PTHR37831">
    <property type="entry name" value="D-RIBOSE PYRANASE"/>
    <property type="match status" value="1"/>
</dbReference>
<feature type="binding site" evidence="6">
    <location>
        <begin position="123"/>
        <end position="125"/>
    </location>
    <ligand>
        <name>substrate</name>
    </ligand>
</feature>
<dbReference type="InterPro" id="IPR023064">
    <property type="entry name" value="D-ribose_pyranase"/>
</dbReference>
<dbReference type="HAMAP" id="MF_01661">
    <property type="entry name" value="D_rib_pyranase"/>
    <property type="match status" value="1"/>
</dbReference>
<comment type="pathway">
    <text evidence="6">Carbohydrate metabolism; D-ribose degradation; D-ribose 5-phosphate from beta-D-ribopyranose: step 1/2.</text>
</comment>